<keyword evidence="5" id="KW-0190">Covalent protein-DNA linkage</keyword>
<dbReference type="GO" id="GO:0003697">
    <property type="term" value="F:single-stranded DNA binding"/>
    <property type="evidence" value="ECO:0007669"/>
    <property type="project" value="InterPro"/>
</dbReference>
<gene>
    <name evidence="9" type="ORF">PISMIDRAFT_100579</name>
</gene>
<evidence type="ECO:0000256" key="1">
    <source>
        <dbReference type="ARBA" id="ARBA00008136"/>
    </source>
</evidence>
<keyword evidence="3" id="KW-0227">DNA damage</keyword>
<dbReference type="GO" id="GO:0016829">
    <property type="term" value="F:lyase activity"/>
    <property type="evidence" value="ECO:0007669"/>
    <property type="project" value="UniProtKB-KW"/>
</dbReference>
<dbReference type="GO" id="GO:0008233">
    <property type="term" value="F:peptidase activity"/>
    <property type="evidence" value="ECO:0007669"/>
    <property type="project" value="UniProtKB-KW"/>
</dbReference>
<dbReference type="Proteomes" id="UP000054018">
    <property type="component" value="Unassembled WGS sequence"/>
</dbReference>
<evidence type="ECO:0000256" key="2">
    <source>
        <dbReference type="ARBA" id="ARBA00022670"/>
    </source>
</evidence>
<evidence type="ECO:0000256" key="3">
    <source>
        <dbReference type="ARBA" id="ARBA00022763"/>
    </source>
</evidence>
<dbReference type="STRING" id="765257.A0A0C9ZLT6"/>
<reference evidence="9 10" key="1">
    <citation type="submission" date="2014-04" db="EMBL/GenBank/DDBJ databases">
        <authorList>
            <consortium name="DOE Joint Genome Institute"/>
            <person name="Kuo A."/>
            <person name="Kohler A."/>
            <person name="Costa M.D."/>
            <person name="Nagy L.G."/>
            <person name="Floudas D."/>
            <person name="Copeland A."/>
            <person name="Barry K.W."/>
            <person name="Cichocki N."/>
            <person name="Veneault-Fourrey C."/>
            <person name="LaButti K."/>
            <person name="Lindquist E.A."/>
            <person name="Lipzen A."/>
            <person name="Lundell T."/>
            <person name="Morin E."/>
            <person name="Murat C."/>
            <person name="Sun H."/>
            <person name="Tunlid A."/>
            <person name="Henrissat B."/>
            <person name="Grigoriev I.V."/>
            <person name="Hibbett D.S."/>
            <person name="Martin F."/>
            <person name="Nordberg H.P."/>
            <person name="Cantor M.N."/>
            <person name="Hua S.X."/>
        </authorList>
    </citation>
    <scope>NUCLEOTIDE SEQUENCE [LARGE SCALE GENOMIC DNA]</scope>
    <source>
        <strain evidence="9 10">441</strain>
    </source>
</reference>
<evidence type="ECO:0008006" key="11">
    <source>
        <dbReference type="Google" id="ProtNLM"/>
    </source>
</evidence>
<keyword evidence="4" id="KW-0378">Hydrolase</keyword>
<feature type="region of interest" description="Disordered" evidence="8">
    <location>
        <begin position="260"/>
        <end position="297"/>
    </location>
</feature>
<dbReference type="EMBL" id="KN833727">
    <property type="protein sequence ID" value="KIK23337.1"/>
    <property type="molecule type" value="Genomic_DNA"/>
</dbReference>
<evidence type="ECO:0000256" key="7">
    <source>
        <dbReference type="ARBA" id="ARBA00023239"/>
    </source>
</evidence>
<dbReference type="PANTHER" id="PTHR13604:SF0">
    <property type="entry name" value="ABASIC SITE PROCESSING PROTEIN HMCES"/>
    <property type="match status" value="1"/>
</dbReference>
<dbReference type="InterPro" id="IPR003738">
    <property type="entry name" value="SRAP"/>
</dbReference>
<dbReference type="PANTHER" id="PTHR13604">
    <property type="entry name" value="DC12-RELATED"/>
    <property type="match status" value="1"/>
</dbReference>
<evidence type="ECO:0000256" key="6">
    <source>
        <dbReference type="ARBA" id="ARBA00023125"/>
    </source>
</evidence>
<dbReference type="GO" id="GO:0006508">
    <property type="term" value="P:proteolysis"/>
    <property type="evidence" value="ECO:0007669"/>
    <property type="project" value="UniProtKB-KW"/>
</dbReference>
<dbReference type="InterPro" id="IPR036590">
    <property type="entry name" value="SRAP-like"/>
</dbReference>
<name>A0A0C9ZLT6_9AGAM</name>
<dbReference type="HOGENOM" id="CLU_035990_0_2_1"/>
<evidence type="ECO:0000256" key="8">
    <source>
        <dbReference type="SAM" id="MobiDB-lite"/>
    </source>
</evidence>
<evidence type="ECO:0000313" key="9">
    <source>
        <dbReference type="EMBL" id="KIK23337.1"/>
    </source>
</evidence>
<keyword evidence="6" id="KW-0238">DNA-binding</keyword>
<feature type="compositionally biased region" description="Basic and acidic residues" evidence="8">
    <location>
        <begin position="282"/>
        <end position="297"/>
    </location>
</feature>
<protein>
    <recommendedName>
        <fullName evidence="11">DUF159-domain-containing protein</fullName>
    </recommendedName>
</protein>
<dbReference type="OrthoDB" id="2111841at2759"/>
<dbReference type="GO" id="GO:0106300">
    <property type="term" value="P:protein-DNA covalent cross-linking repair"/>
    <property type="evidence" value="ECO:0007669"/>
    <property type="project" value="InterPro"/>
</dbReference>
<organism evidence="9 10">
    <name type="scientific">Pisolithus microcarpus 441</name>
    <dbReference type="NCBI Taxonomy" id="765257"/>
    <lineage>
        <taxon>Eukaryota</taxon>
        <taxon>Fungi</taxon>
        <taxon>Dikarya</taxon>
        <taxon>Basidiomycota</taxon>
        <taxon>Agaricomycotina</taxon>
        <taxon>Agaricomycetes</taxon>
        <taxon>Agaricomycetidae</taxon>
        <taxon>Boletales</taxon>
        <taxon>Sclerodermatineae</taxon>
        <taxon>Pisolithaceae</taxon>
        <taxon>Pisolithus</taxon>
    </lineage>
</organism>
<dbReference type="Pfam" id="PF02586">
    <property type="entry name" value="SRAP"/>
    <property type="match status" value="1"/>
</dbReference>
<dbReference type="SUPFAM" id="SSF143081">
    <property type="entry name" value="BB1717-like"/>
    <property type="match status" value="1"/>
</dbReference>
<evidence type="ECO:0000256" key="4">
    <source>
        <dbReference type="ARBA" id="ARBA00022801"/>
    </source>
</evidence>
<comment type="similarity">
    <text evidence="1">Belongs to the SOS response-associated peptidase family.</text>
</comment>
<dbReference type="Gene3D" id="3.90.1680.10">
    <property type="entry name" value="SOS response associated peptidase-like"/>
    <property type="match status" value="1"/>
</dbReference>
<sequence>MCGRFALSTQRAEIRALPGYSQLDVQAWVGQDNFIPRYNIAPNTQAPVIRREVTRTVKAEEAASEPASAGPLVMQTMRWGIKYGKERGSHAINARSENLIEGVGMWNKLRGRNRCVVVCQGYYEWQTKGKAKLPHFIRHSNPDKIMLMAGLYESTIEKDGSEPTYTFAIVTTDASKGLSWLHDRQPVILSSVEDVVRWLDTSSQTWSTELASLLHPWEDVKAPLECYQVPKEVGKVGAESPTFIQPLSTRKDGIQAMFAKQRTKQVATAKRKRESSSPVPGKSDELPTEEKKVKRES</sequence>
<evidence type="ECO:0000256" key="5">
    <source>
        <dbReference type="ARBA" id="ARBA00023124"/>
    </source>
</evidence>
<evidence type="ECO:0000313" key="10">
    <source>
        <dbReference type="Proteomes" id="UP000054018"/>
    </source>
</evidence>
<accession>A0A0C9ZLT6</accession>
<proteinExistence type="inferred from homology"/>
<dbReference type="AlphaFoldDB" id="A0A0C9ZLT6"/>
<reference evidence="10" key="2">
    <citation type="submission" date="2015-01" db="EMBL/GenBank/DDBJ databases">
        <title>Evolutionary Origins and Diversification of the Mycorrhizal Mutualists.</title>
        <authorList>
            <consortium name="DOE Joint Genome Institute"/>
            <consortium name="Mycorrhizal Genomics Consortium"/>
            <person name="Kohler A."/>
            <person name="Kuo A."/>
            <person name="Nagy L.G."/>
            <person name="Floudas D."/>
            <person name="Copeland A."/>
            <person name="Barry K.W."/>
            <person name="Cichocki N."/>
            <person name="Veneault-Fourrey C."/>
            <person name="LaButti K."/>
            <person name="Lindquist E.A."/>
            <person name="Lipzen A."/>
            <person name="Lundell T."/>
            <person name="Morin E."/>
            <person name="Murat C."/>
            <person name="Riley R."/>
            <person name="Ohm R."/>
            <person name="Sun H."/>
            <person name="Tunlid A."/>
            <person name="Henrissat B."/>
            <person name="Grigoriev I.V."/>
            <person name="Hibbett D.S."/>
            <person name="Martin F."/>
        </authorList>
    </citation>
    <scope>NUCLEOTIDE SEQUENCE [LARGE SCALE GENOMIC DNA]</scope>
    <source>
        <strain evidence="10">441</strain>
    </source>
</reference>
<keyword evidence="7" id="KW-0456">Lyase</keyword>
<keyword evidence="10" id="KW-1185">Reference proteome</keyword>
<keyword evidence="2" id="KW-0645">Protease</keyword>